<feature type="binding site" evidence="12">
    <location>
        <position position="224"/>
    </location>
    <ligand>
        <name>Zn(2+)</name>
        <dbReference type="ChEBI" id="CHEBI:29105"/>
        <note>catalytic</note>
    </ligand>
</feature>
<reference evidence="15" key="1">
    <citation type="journal article" date="2019" name="Int. J. Syst. Evol. Microbiol.">
        <title>The Global Catalogue of Microorganisms (GCM) 10K type strain sequencing project: providing services to taxonomists for standard genome sequencing and annotation.</title>
        <authorList>
            <consortium name="The Broad Institute Genomics Platform"/>
            <consortium name="The Broad Institute Genome Sequencing Center for Infectious Disease"/>
            <person name="Wu L."/>
            <person name="Ma J."/>
        </authorList>
    </citation>
    <scope>NUCLEOTIDE SEQUENCE [LARGE SCALE GENOMIC DNA]</scope>
    <source>
        <strain evidence="15">NBRC 103166</strain>
    </source>
</reference>
<keyword evidence="6 12" id="KW-0479">Metal-binding</keyword>
<feature type="active site" evidence="12">
    <location>
        <position position="144"/>
    </location>
</feature>
<dbReference type="InterPro" id="IPR001915">
    <property type="entry name" value="Peptidase_M48"/>
</dbReference>
<evidence type="ECO:0000256" key="7">
    <source>
        <dbReference type="ARBA" id="ARBA00022801"/>
    </source>
</evidence>
<feature type="transmembrane region" description="Helical" evidence="12">
    <location>
        <begin position="195"/>
        <end position="219"/>
    </location>
</feature>
<comment type="cofactor">
    <cofactor evidence="12">
        <name>Zn(2+)</name>
        <dbReference type="ChEBI" id="CHEBI:29105"/>
    </cofactor>
    <text evidence="12">Binds 1 zinc ion per subunit.</text>
</comment>
<keyword evidence="7 12" id="KW-0378">Hydrolase</keyword>
<keyword evidence="3 12" id="KW-1003">Cell membrane</keyword>
<evidence type="ECO:0000256" key="4">
    <source>
        <dbReference type="ARBA" id="ARBA00022670"/>
    </source>
</evidence>
<evidence type="ECO:0000256" key="11">
    <source>
        <dbReference type="ARBA" id="ARBA00023136"/>
    </source>
</evidence>
<keyword evidence="8 12" id="KW-0862">Zinc</keyword>
<comment type="caution">
    <text evidence="14">The sequence shown here is derived from an EMBL/GenBank/DDBJ whole genome shotgun (WGS) entry which is preliminary data.</text>
</comment>
<dbReference type="PANTHER" id="PTHR43221">
    <property type="entry name" value="PROTEASE HTPX"/>
    <property type="match status" value="1"/>
</dbReference>
<dbReference type="InterPro" id="IPR050083">
    <property type="entry name" value="HtpX_protease"/>
</dbReference>
<organism evidence="14 15">
    <name type="scientific">Psychromonas marina</name>
    <dbReference type="NCBI Taxonomy" id="88364"/>
    <lineage>
        <taxon>Bacteria</taxon>
        <taxon>Pseudomonadati</taxon>
        <taxon>Pseudomonadota</taxon>
        <taxon>Gammaproteobacteria</taxon>
        <taxon>Alteromonadales</taxon>
        <taxon>Psychromonadaceae</taxon>
        <taxon>Psychromonas</taxon>
    </lineage>
</organism>
<protein>
    <recommendedName>
        <fullName evidence="12">Protease HtpX</fullName>
        <ecNumber evidence="12">3.4.24.-</ecNumber>
    </recommendedName>
    <alternativeName>
        <fullName evidence="12">Heat shock protein HtpX</fullName>
    </alternativeName>
</protein>
<keyword evidence="4 12" id="KW-0645">Protease</keyword>
<accession>A0ABQ6E2R7</accession>
<feature type="transmembrane region" description="Helical" evidence="12">
    <location>
        <begin position="12"/>
        <end position="31"/>
    </location>
</feature>
<keyword evidence="10 12" id="KW-0482">Metalloprotease</keyword>
<comment type="similarity">
    <text evidence="2 12">Belongs to the peptidase M48B family.</text>
</comment>
<feature type="binding site" evidence="12">
    <location>
        <position position="143"/>
    </location>
    <ligand>
        <name>Zn(2+)</name>
        <dbReference type="ChEBI" id="CHEBI:29105"/>
        <note>catalytic</note>
    </ligand>
</feature>
<evidence type="ECO:0000256" key="1">
    <source>
        <dbReference type="ARBA" id="ARBA00004651"/>
    </source>
</evidence>
<keyword evidence="9 12" id="KW-1133">Transmembrane helix</keyword>
<dbReference type="EC" id="3.4.24.-" evidence="12"/>
<evidence type="ECO:0000256" key="9">
    <source>
        <dbReference type="ARBA" id="ARBA00022989"/>
    </source>
</evidence>
<feature type="domain" description="Peptidase M48" evidence="13">
    <location>
        <begin position="78"/>
        <end position="288"/>
    </location>
</feature>
<keyword evidence="11 12" id="KW-0472">Membrane</keyword>
<feature type="transmembrane region" description="Helical" evidence="12">
    <location>
        <begin position="37"/>
        <end position="57"/>
    </location>
</feature>
<dbReference type="CDD" id="cd07335">
    <property type="entry name" value="M48B_HtpX_like"/>
    <property type="match status" value="1"/>
</dbReference>
<evidence type="ECO:0000256" key="10">
    <source>
        <dbReference type="ARBA" id="ARBA00023049"/>
    </source>
</evidence>
<evidence type="ECO:0000256" key="5">
    <source>
        <dbReference type="ARBA" id="ARBA00022692"/>
    </source>
</evidence>
<proteinExistence type="inferred from homology"/>
<dbReference type="PANTHER" id="PTHR43221:SF1">
    <property type="entry name" value="PROTEASE HTPX"/>
    <property type="match status" value="1"/>
</dbReference>
<keyword evidence="12" id="KW-0346">Stress response</keyword>
<keyword evidence="5 12" id="KW-0812">Transmembrane</keyword>
<feature type="transmembrane region" description="Helical" evidence="12">
    <location>
        <begin position="153"/>
        <end position="175"/>
    </location>
</feature>
<gene>
    <name evidence="12 14" type="primary">htpX</name>
    <name evidence="14" type="ORF">GCM10007916_23450</name>
</gene>
<evidence type="ECO:0000256" key="2">
    <source>
        <dbReference type="ARBA" id="ARBA00009779"/>
    </source>
</evidence>
<dbReference type="HAMAP" id="MF_00188">
    <property type="entry name" value="Pept_M48_protease_HtpX"/>
    <property type="match status" value="1"/>
</dbReference>
<evidence type="ECO:0000313" key="14">
    <source>
        <dbReference type="EMBL" id="GLS91276.1"/>
    </source>
</evidence>
<comment type="subcellular location">
    <subcellularLocation>
        <location evidence="1 12">Cell membrane</location>
        <topology evidence="1 12">Multi-pass membrane protein</topology>
    </subcellularLocation>
</comment>
<evidence type="ECO:0000256" key="3">
    <source>
        <dbReference type="ARBA" id="ARBA00022475"/>
    </source>
</evidence>
<dbReference type="GO" id="GO:0008233">
    <property type="term" value="F:peptidase activity"/>
    <property type="evidence" value="ECO:0007669"/>
    <property type="project" value="UniProtKB-KW"/>
</dbReference>
<dbReference type="Proteomes" id="UP001157353">
    <property type="component" value="Unassembled WGS sequence"/>
</dbReference>
<dbReference type="GO" id="GO:0006508">
    <property type="term" value="P:proteolysis"/>
    <property type="evidence" value="ECO:0007669"/>
    <property type="project" value="UniProtKB-KW"/>
</dbReference>
<evidence type="ECO:0000256" key="6">
    <source>
        <dbReference type="ARBA" id="ARBA00022723"/>
    </source>
</evidence>
<dbReference type="Gene3D" id="3.30.2010.10">
    <property type="entry name" value="Metalloproteases ('zincins'), catalytic domain"/>
    <property type="match status" value="1"/>
</dbReference>
<dbReference type="RefSeq" id="WP_284204400.1">
    <property type="nucleotide sequence ID" value="NZ_BSPQ01000013.1"/>
</dbReference>
<dbReference type="EMBL" id="BSPQ01000013">
    <property type="protein sequence ID" value="GLS91276.1"/>
    <property type="molecule type" value="Genomic_DNA"/>
</dbReference>
<dbReference type="Pfam" id="PF01435">
    <property type="entry name" value="Peptidase_M48"/>
    <property type="match status" value="1"/>
</dbReference>
<evidence type="ECO:0000313" key="15">
    <source>
        <dbReference type="Proteomes" id="UP001157353"/>
    </source>
</evidence>
<evidence type="ECO:0000259" key="13">
    <source>
        <dbReference type="Pfam" id="PF01435"/>
    </source>
</evidence>
<sequence length="291" mass="31055">MKRIVLFLMTNLAVVLVLGIVLNVIFAFTGMDSRSTGGLLILAIVFGFGGSFISLAISKWMAKRSTGAVVIETPANETETWLLNTVRAQAQKAGIACPEVAIYDAADMNAFATGMNKNKALVAVSTGLLNTMTRDEAEAVLAHEVSHVASGDMVTLALIQGVVNTFVIFIARVVGGIIDNFISNNDEEESSGHGFSYFIIVFILEMIFGVLASTIVMYYSRKREFSADSGAASLVGKEKMIAALQRLQKGSEPQLEGSLMAFGISGKRSGGLFMSHPPLESRIAALQAFNG</sequence>
<dbReference type="NCBIfam" id="NF003965">
    <property type="entry name" value="PRK05457.1"/>
    <property type="match status" value="1"/>
</dbReference>
<dbReference type="InterPro" id="IPR022919">
    <property type="entry name" value="Pept_M48_protease_HtpX"/>
</dbReference>
<name>A0ABQ6E2R7_9GAMM</name>
<evidence type="ECO:0000256" key="12">
    <source>
        <dbReference type="HAMAP-Rule" id="MF_00188"/>
    </source>
</evidence>
<evidence type="ECO:0000256" key="8">
    <source>
        <dbReference type="ARBA" id="ARBA00022833"/>
    </source>
</evidence>
<keyword evidence="15" id="KW-1185">Reference proteome</keyword>
<feature type="binding site" evidence="12">
    <location>
        <position position="147"/>
    </location>
    <ligand>
        <name>Zn(2+)</name>
        <dbReference type="ChEBI" id="CHEBI:29105"/>
        <note>catalytic</note>
    </ligand>
</feature>